<feature type="transmembrane region" description="Helical" evidence="6">
    <location>
        <begin position="12"/>
        <end position="33"/>
    </location>
</feature>
<evidence type="ECO:0000256" key="2">
    <source>
        <dbReference type="ARBA" id="ARBA00022475"/>
    </source>
</evidence>
<feature type="transmembrane region" description="Helical" evidence="6">
    <location>
        <begin position="197"/>
        <end position="217"/>
    </location>
</feature>
<feature type="transmembrane region" description="Helical" evidence="6">
    <location>
        <begin position="124"/>
        <end position="143"/>
    </location>
</feature>
<dbReference type="AlphaFoldDB" id="A0A928YQ08"/>
<organism evidence="7 8">
    <name type="scientific">Sphingobacterium hungaricum</name>
    <dbReference type="NCBI Taxonomy" id="2082723"/>
    <lineage>
        <taxon>Bacteria</taxon>
        <taxon>Pseudomonadati</taxon>
        <taxon>Bacteroidota</taxon>
        <taxon>Sphingobacteriia</taxon>
        <taxon>Sphingobacteriales</taxon>
        <taxon>Sphingobacteriaceae</taxon>
        <taxon>Sphingobacterium</taxon>
    </lineage>
</organism>
<feature type="transmembrane region" description="Helical" evidence="6">
    <location>
        <begin position="155"/>
        <end position="177"/>
    </location>
</feature>
<evidence type="ECO:0000256" key="4">
    <source>
        <dbReference type="ARBA" id="ARBA00022989"/>
    </source>
</evidence>
<dbReference type="GO" id="GO:0005886">
    <property type="term" value="C:plasma membrane"/>
    <property type="evidence" value="ECO:0007669"/>
    <property type="project" value="UniProtKB-SubCell"/>
</dbReference>
<keyword evidence="4 6" id="KW-1133">Transmembrane helix</keyword>
<feature type="transmembrane region" description="Helical" evidence="6">
    <location>
        <begin position="275"/>
        <end position="296"/>
    </location>
</feature>
<dbReference type="RefSeq" id="WP_196935630.1">
    <property type="nucleotide sequence ID" value="NZ_MU158698.1"/>
</dbReference>
<protein>
    <submittedName>
        <fullName evidence="7">Polysaccharide biosynthesis protein</fullName>
    </submittedName>
</protein>
<feature type="transmembrane region" description="Helical" evidence="6">
    <location>
        <begin position="350"/>
        <end position="374"/>
    </location>
</feature>
<feature type="transmembrane region" description="Helical" evidence="6">
    <location>
        <begin position="238"/>
        <end position="255"/>
    </location>
</feature>
<proteinExistence type="predicted"/>
<feature type="transmembrane region" description="Helical" evidence="6">
    <location>
        <begin position="39"/>
        <end position="61"/>
    </location>
</feature>
<evidence type="ECO:0000313" key="7">
    <source>
        <dbReference type="EMBL" id="MBE8713112.1"/>
    </source>
</evidence>
<evidence type="ECO:0000256" key="1">
    <source>
        <dbReference type="ARBA" id="ARBA00004651"/>
    </source>
</evidence>
<feature type="transmembrane region" description="Helical" evidence="6">
    <location>
        <begin position="412"/>
        <end position="432"/>
    </location>
</feature>
<dbReference type="PANTHER" id="PTHR30250:SF11">
    <property type="entry name" value="O-ANTIGEN TRANSPORTER-RELATED"/>
    <property type="match status" value="1"/>
</dbReference>
<accession>A0A928YQ08</accession>
<gene>
    <name evidence="7" type="ORF">C4F49_05430</name>
</gene>
<keyword evidence="3 6" id="KW-0812">Transmembrane</keyword>
<dbReference type="PANTHER" id="PTHR30250">
    <property type="entry name" value="PST FAMILY PREDICTED COLANIC ACID TRANSPORTER"/>
    <property type="match status" value="1"/>
</dbReference>
<evidence type="ECO:0000313" key="8">
    <source>
        <dbReference type="Proteomes" id="UP000616201"/>
    </source>
</evidence>
<dbReference type="Proteomes" id="UP000616201">
    <property type="component" value="Unassembled WGS sequence"/>
</dbReference>
<feature type="transmembrane region" description="Helical" evidence="6">
    <location>
        <begin position="467"/>
        <end position="485"/>
    </location>
</feature>
<reference evidence="7" key="1">
    <citation type="submission" date="2018-02" db="EMBL/GenBank/DDBJ databases">
        <authorList>
            <person name="Vasarhelyi B.M."/>
            <person name="Deshmukh S."/>
            <person name="Balint B."/>
            <person name="Kukolya J."/>
        </authorList>
    </citation>
    <scope>NUCLEOTIDE SEQUENCE</scope>
    <source>
        <strain evidence="7">KB22</strain>
    </source>
</reference>
<dbReference type="InterPro" id="IPR050833">
    <property type="entry name" value="Poly_Biosynth_Transport"/>
</dbReference>
<keyword evidence="2" id="KW-1003">Cell membrane</keyword>
<evidence type="ECO:0000256" key="5">
    <source>
        <dbReference type="ARBA" id="ARBA00023136"/>
    </source>
</evidence>
<feature type="transmembrane region" description="Helical" evidence="6">
    <location>
        <begin position="317"/>
        <end position="338"/>
    </location>
</feature>
<keyword evidence="5 6" id="KW-0472">Membrane</keyword>
<evidence type="ECO:0000256" key="6">
    <source>
        <dbReference type="SAM" id="Phobius"/>
    </source>
</evidence>
<evidence type="ECO:0000256" key="3">
    <source>
        <dbReference type="ARBA" id="ARBA00022692"/>
    </source>
</evidence>
<dbReference type="EMBL" id="PRDK01000003">
    <property type="protein sequence ID" value="MBE8713112.1"/>
    <property type="molecule type" value="Genomic_DNA"/>
</dbReference>
<feature type="transmembrane region" description="Helical" evidence="6">
    <location>
        <begin position="386"/>
        <end position="406"/>
    </location>
</feature>
<feature type="transmembrane region" description="Helical" evidence="6">
    <location>
        <begin position="82"/>
        <end position="104"/>
    </location>
</feature>
<feature type="transmembrane region" description="Helical" evidence="6">
    <location>
        <begin position="444"/>
        <end position="461"/>
    </location>
</feature>
<name>A0A928YQ08_9SPHI</name>
<keyword evidence="8" id="KW-1185">Reference proteome</keyword>
<sequence length="500" mass="57151">MSGVKKFISDTVIYGLSTIISRVLNFLLTPFIVRQFPNPSIFGTFTLMYAWSSFVNALLAFGMETTYFRFIHKVEPQDKQKVFNNSFIVILFTSIIFLITVLTFTDSIASWLSDGMDVHEYAMYVKYFAFILAADALAIIPFAKVRENGRPFRYAIIKLVNIVTYVSTSLVLIAGVPMLIEYFPSTITFFSWYQNGWIGYIFVANLIASAVTLIMLLPEISTFKFKPERKLISQMVHYSWPIILANISFIINENYDKMFFTKLNPSTQGQTDFGVYGAVSKIAIFLNLFITAFRLGAEPFFFSYAKEENAKSVYARIMEYFVIAMVIGMVAISANLDWLKYFVGSDESPLYWTGLFIVPFILFNFVLLGIYSNLSIWYKLSDQTRYALYISAVGAVSTIVLCYYLIPEYSYVGAVFATTVAYILMVGLSYFWGQKKYPIPYKTVKILAYLLIGVVLSWVCYGVLNSNFWLCNLVLIAFVGAVIYSERKMILPILKRRKSI</sequence>
<comment type="subcellular location">
    <subcellularLocation>
        <location evidence="1">Cell membrane</location>
        <topology evidence="1">Multi-pass membrane protein</topology>
    </subcellularLocation>
</comment>
<comment type="caution">
    <text evidence="7">The sequence shown here is derived from an EMBL/GenBank/DDBJ whole genome shotgun (WGS) entry which is preliminary data.</text>
</comment>